<comment type="caution">
    <text evidence="2">The sequence shown here is derived from an EMBL/GenBank/DDBJ whole genome shotgun (WGS) entry which is preliminary data.</text>
</comment>
<organism evidence="2 3">
    <name type="scientific">Citricoccus parietis</name>
    <dbReference type="NCBI Taxonomy" id="592307"/>
    <lineage>
        <taxon>Bacteria</taxon>
        <taxon>Bacillati</taxon>
        <taxon>Actinomycetota</taxon>
        <taxon>Actinomycetes</taxon>
        <taxon>Micrococcales</taxon>
        <taxon>Micrococcaceae</taxon>
        <taxon>Citricoccus</taxon>
    </lineage>
</organism>
<feature type="transmembrane region" description="Helical" evidence="1">
    <location>
        <begin position="59"/>
        <end position="79"/>
    </location>
</feature>
<feature type="transmembrane region" description="Helical" evidence="1">
    <location>
        <begin position="91"/>
        <end position="114"/>
    </location>
</feature>
<dbReference type="EMBL" id="JBHLWH010000047">
    <property type="protein sequence ID" value="MFC0250086.1"/>
    <property type="molecule type" value="Genomic_DNA"/>
</dbReference>
<keyword evidence="1" id="KW-1133">Transmembrane helix</keyword>
<gene>
    <name evidence="2" type="ORF">ACFFIO_16375</name>
</gene>
<sequence length="278" mass="27965">MPNPAPVRGPARLLRGWAAAVVATLWAAGSHTVASVATRSADLPAHGHSPGHLHDAGPAPIVWILTLALAGPLCTALAGRRLSWWRLASGVGASQLLFHWLYSIAAVPTAAGALGELRSAAGHLGSAAHAAHLGSAAHAGHLGSAAHAGHLGSAAHAGHLGSAAHAGHLGSGSLAGLPVPAVADDALSTLSTAMVLAHVLAAVGTVLVLRRGELLAARVAELAVGLVLRSPGARLARWIPTVPVRRVAVSAVWVSRRLDEVLLASQRLRGPPEFALAA</sequence>
<name>A0ABV6F9L4_9MICC</name>
<evidence type="ECO:0000313" key="3">
    <source>
        <dbReference type="Proteomes" id="UP001589766"/>
    </source>
</evidence>
<dbReference type="RefSeq" id="WP_378043506.1">
    <property type="nucleotide sequence ID" value="NZ_JBHLWH010000047.1"/>
</dbReference>
<keyword evidence="1" id="KW-0812">Transmembrane</keyword>
<accession>A0ABV6F9L4</accession>
<dbReference type="Proteomes" id="UP001589766">
    <property type="component" value="Unassembled WGS sequence"/>
</dbReference>
<evidence type="ECO:0008006" key="4">
    <source>
        <dbReference type="Google" id="ProtNLM"/>
    </source>
</evidence>
<evidence type="ECO:0000256" key="1">
    <source>
        <dbReference type="SAM" id="Phobius"/>
    </source>
</evidence>
<protein>
    <recommendedName>
        <fullName evidence="4">Integral membrane protein</fullName>
    </recommendedName>
</protein>
<evidence type="ECO:0000313" key="2">
    <source>
        <dbReference type="EMBL" id="MFC0250086.1"/>
    </source>
</evidence>
<reference evidence="2 3" key="1">
    <citation type="submission" date="2024-09" db="EMBL/GenBank/DDBJ databases">
        <authorList>
            <person name="Sun Q."/>
            <person name="Mori K."/>
        </authorList>
    </citation>
    <scope>NUCLEOTIDE SEQUENCE [LARGE SCALE GENOMIC DNA]</scope>
    <source>
        <strain evidence="2 3">CCM 7609</strain>
    </source>
</reference>
<feature type="transmembrane region" description="Helical" evidence="1">
    <location>
        <begin position="186"/>
        <end position="209"/>
    </location>
</feature>
<keyword evidence="3" id="KW-1185">Reference proteome</keyword>
<proteinExistence type="predicted"/>
<keyword evidence="1" id="KW-0472">Membrane</keyword>